<dbReference type="GO" id="GO:0045892">
    <property type="term" value="P:negative regulation of DNA-templated transcription"/>
    <property type="evidence" value="ECO:0007669"/>
    <property type="project" value="UniProtKB-ARBA"/>
</dbReference>
<proteinExistence type="inferred from homology"/>
<comment type="similarity">
    <text evidence="1">Belongs to the FrmR/RcnR family.</text>
</comment>
<evidence type="ECO:0000313" key="3">
    <source>
        <dbReference type="EMBL" id="PXX81909.1"/>
    </source>
</evidence>
<dbReference type="CDD" id="cd10148">
    <property type="entry name" value="CsoR-like_DUF156"/>
    <property type="match status" value="1"/>
</dbReference>
<sequence>MAECCHSEDSAPGSDKRVEQPDKSALLARLARIEGQVRGVARMVEEDRYCVDILTQLAAARAALNGVAMQLLTHHAHGCVQQAIQSGEGEAALDELMATVKKLL</sequence>
<dbReference type="Pfam" id="PF02583">
    <property type="entry name" value="Trns_repr_metal"/>
    <property type="match status" value="1"/>
</dbReference>
<dbReference type="Proteomes" id="UP000247555">
    <property type="component" value="Unassembled WGS sequence"/>
</dbReference>
<keyword evidence="4" id="KW-1185">Reference proteome</keyword>
<dbReference type="GO" id="GO:0003677">
    <property type="term" value="F:DNA binding"/>
    <property type="evidence" value="ECO:0007669"/>
    <property type="project" value="UniProtKB-KW"/>
</dbReference>
<dbReference type="Gene3D" id="1.20.58.1000">
    <property type="entry name" value="Metal-sensitive repressor, helix protomer"/>
    <property type="match status" value="1"/>
</dbReference>
<evidence type="ECO:0000256" key="1">
    <source>
        <dbReference type="ARBA" id="ARBA00005260"/>
    </source>
</evidence>
<evidence type="ECO:0000313" key="4">
    <source>
        <dbReference type="Proteomes" id="UP000247555"/>
    </source>
</evidence>
<dbReference type="EMBL" id="QJKI01000001">
    <property type="protein sequence ID" value="PXX81909.1"/>
    <property type="molecule type" value="Genomic_DNA"/>
</dbReference>
<gene>
    <name evidence="3" type="ORF">DFR34_101138</name>
</gene>
<dbReference type="InterPro" id="IPR003735">
    <property type="entry name" value="Metal_Tscrpt_repr"/>
</dbReference>
<reference evidence="3 4" key="1">
    <citation type="submission" date="2018-05" db="EMBL/GenBank/DDBJ databases">
        <title>Genomic Encyclopedia of Type Strains, Phase IV (KMG-IV): sequencing the most valuable type-strain genomes for metagenomic binning, comparative biology and taxonomic classification.</title>
        <authorList>
            <person name="Goeker M."/>
        </authorList>
    </citation>
    <scope>NUCLEOTIDE SEQUENCE [LARGE SCALE GENOMIC DNA]</scope>
    <source>
        <strain evidence="3 4">DSM 29661</strain>
    </source>
</reference>
<name>A0A318KWF4_9NEIS</name>
<keyword evidence="3" id="KW-0238">DNA-binding</keyword>
<dbReference type="GO" id="GO:0046872">
    <property type="term" value="F:metal ion binding"/>
    <property type="evidence" value="ECO:0007669"/>
    <property type="project" value="InterPro"/>
</dbReference>
<protein>
    <submittedName>
        <fullName evidence="3">DNA-binding FrmR family transcriptional regulator</fullName>
    </submittedName>
</protein>
<organism evidence="3 4">
    <name type="scientific">Rivihabitans pingtungensis</name>
    <dbReference type="NCBI Taxonomy" id="1054498"/>
    <lineage>
        <taxon>Bacteria</taxon>
        <taxon>Pseudomonadati</taxon>
        <taxon>Pseudomonadota</taxon>
        <taxon>Betaproteobacteria</taxon>
        <taxon>Neisseriales</taxon>
        <taxon>Aquaspirillaceae</taxon>
        <taxon>Rivihabitans</taxon>
    </lineage>
</organism>
<accession>A0A318KWF4</accession>
<dbReference type="PANTHER" id="PTHR33677:SF3">
    <property type="entry name" value="COPPER-SENSING TRANSCRIPTIONAL REPRESSOR RICR"/>
    <property type="match status" value="1"/>
</dbReference>
<dbReference type="InterPro" id="IPR038390">
    <property type="entry name" value="Metal_Tscrpt_repr_sf"/>
</dbReference>
<comment type="caution">
    <text evidence="3">The sequence shown here is derived from an EMBL/GenBank/DDBJ whole genome shotgun (WGS) entry which is preliminary data.</text>
</comment>
<dbReference type="RefSeq" id="WP_110389226.1">
    <property type="nucleotide sequence ID" value="NZ_QJKI01000001.1"/>
</dbReference>
<dbReference type="OrthoDB" id="9806052at2"/>
<evidence type="ECO:0000256" key="2">
    <source>
        <dbReference type="SAM" id="MobiDB-lite"/>
    </source>
</evidence>
<feature type="region of interest" description="Disordered" evidence="2">
    <location>
        <begin position="1"/>
        <end position="21"/>
    </location>
</feature>
<dbReference type="PANTHER" id="PTHR33677">
    <property type="entry name" value="TRANSCRIPTIONAL REPRESSOR FRMR-RELATED"/>
    <property type="match status" value="1"/>
</dbReference>
<dbReference type="AlphaFoldDB" id="A0A318KWF4"/>